<dbReference type="PANTHER" id="PTHR38103">
    <property type="entry name" value="RECOMBINATION-ASSOCIATED PROTEIN RDGC"/>
    <property type="match status" value="1"/>
</dbReference>
<evidence type="ECO:0000256" key="6">
    <source>
        <dbReference type="SAM" id="MobiDB-lite"/>
    </source>
</evidence>
<dbReference type="NCBIfam" id="NF001464">
    <property type="entry name" value="PRK00321.1-5"/>
    <property type="match status" value="1"/>
</dbReference>
<comment type="subcellular location">
    <subcellularLocation>
        <location evidence="1">Cytoplasm</location>
        <location evidence="1">Nucleoid</location>
    </subcellularLocation>
</comment>
<organism evidence="7 8">
    <name type="scientific">Variovorax dokdonensis</name>
    <dbReference type="NCBI Taxonomy" id="344883"/>
    <lineage>
        <taxon>Bacteria</taxon>
        <taxon>Pseudomonadati</taxon>
        <taxon>Pseudomonadota</taxon>
        <taxon>Betaproteobacteria</taxon>
        <taxon>Burkholderiales</taxon>
        <taxon>Comamonadaceae</taxon>
        <taxon>Variovorax</taxon>
    </lineage>
</organism>
<sequence>MSLFKNVIVFCIDPSWNQDLAQAEEALGAHRFAPCGASQEKSTGWVPPRGQEHGPLIESIQGQWLLEFMIEAKSIPGSVVRRKVDERAAQIEATTGRRPGRKEQKEMKEQVTQELLPMAFSRYARVMVWVDRTQRRLVINASNLARADEVVSSLIEQLSGLGVSALHTAIEPASAMSGWLHTQEPPADFSIDRECELKATDDSKAAVRYAKHALDIDEVRAHIDAGKRPTRLAMTWDDRVSFELTEGLQLRKLVFLEGTDKAAEGGKPEDDFDADAAIATGELGQLLPALIEALGGEQQIGGGGLPMEAPARTGAPVASGTEPAAEEEEAPF</sequence>
<evidence type="ECO:0000313" key="8">
    <source>
        <dbReference type="Proteomes" id="UP001174908"/>
    </source>
</evidence>
<keyword evidence="5" id="KW-0233">DNA recombination</keyword>
<comment type="similarity">
    <text evidence="2">Belongs to the RdgC family.</text>
</comment>
<dbReference type="Proteomes" id="UP001174908">
    <property type="component" value="Unassembled WGS sequence"/>
</dbReference>
<dbReference type="RefSeq" id="WP_286661714.1">
    <property type="nucleotide sequence ID" value="NZ_JASZYV010000004.1"/>
</dbReference>
<gene>
    <name evidence="7" type="ORF">QTH91_19030</name>
</gene>
<dbReference type="EMBL" id="JASZYV010000004">
    <property type="protein sequence ID" value="MDM0046591.1"/>
    <property type="molecule type" value="Genomic_DNA"/>
</dbReference>
<protein>
    <recommendedName>
        <fullName evidence="3">Recombination-associated protein RdgC</fullName>
    </recommendedName>
</protein>
<keyword evidence="8" id="KW-1185">Reference proteome</keyword>
<accession>A0ABT7NF71</accession>
<evidence type="ECO:0000256" key="3">
    <source>
        <dbReference type="ARBA" id="ARBA00022296"/>
    </source>
</evidence>
<evidence type="ECO:0000256" key="5">
    <source>
        <dbReference type="ARBA" id="ARBA00023172"/>
    </source>
</evidence>
<feature type="region of interest" description="Disordered" evidence="6">
    <location>
        <begin position="297"/>
        <end position="332"/>
    </location>
</feature>
<name>A0ABT7NF71_9BURK</name>
<evidence type="ECO:0000256" key="4">
    <source>
        <dbReference type="ARBA" id="ARBA00022490"/>
    </source>
</evidence>
<comment type="caution">
    <text evidence="7">The sequence shown here is derived from an EMBL/GenBank/DDBJ whole genome shotgun (WGS) entry which is preliminary data.</text>
</comment>
<dbReference type="InterPro" id="IPR007476">
    <property type="entry name" value="RdgC"/>
</dbReference>
<keyword evidence="4" id="KW-0963">Cytoplasm</keyword>
<proteinExistence type="inferred from homology"/>
<dbReference type="Pfam" id="PF04381">
    <property type="entry name" value="RdgC"/>
    <property type="match status" value="1"/>
</dbReference>
<evidence type="ECO:0000256" key="1">
    <source>
        <dbReference type="ARBA" id="ARBA00004453"/>
    </source>
</evidence>
<dbReference type="NCBIfam" id="NF001463">
    <property type="entry name" value="PRK00321.1-4"/>
    <property type="match status" value="1"/>
</dbReference>
<dbReference type="PANTHER" id="PTHR38103:SF1">
    <property type="entry name" value="RECOMBINATION-ASSOCIATED PROTEIN RDGC"/>
    <property type="match status" value="1"/>
</dbReference>
<reference evidence="7" key="1">
    <citation type="submission" date="2023-06" db="EMBL/GenBank/DDBJ databases">
        <authorList>
            <person name="Jiang Y."/>
            <person name="Liu Q."/>
        </authorList>
    </citation>
    <scope>NUCLEOTIDE SEQUENCE</scope>
    <source>
        <strain evidence="7">CGMCC 1.12089</strain>
    </source>
</reference>
<evidence type="ECO:0000313" key="7">
    <source>
        <dbReference type="EMBL" id="MDM0046591.1"/>
    </source>
</evidence>
<evidence type="ECO:0000256" key="2">
    <source>
        <dbReference type="ARBA" id="ARBA00008657"/>
    </source>
</evidence>